<name>X1RM08_9ZZZZ</name>
<dbReference type="GO" id="GO:0003723">
    <property type="term" value="F:RNA binding"/>
    <property type="evidence" value="ECO:0007669"/>
    <property type="project" value="InterPro"/>
</dbReference>
<dbReference type="InterPro" id="IPR015947">
    <property type="entry name" value="PUA-like_sf"/>
</dbReference>
<dbReference type="InterPro" id="IPR004521">
    <property type="entry name" value="Uncharacterised_CHP00451"/>
</dbReference>
<dbReference type="AlphaFoldDB" id="X1RM08"/>
<feature type="domain" description="PUA" evidence="1">
    <location>
        <begin position="92"/>
        <end position="147"/>
    </location>
</feature>
<sequence length="151" mass="16630">RFDEIDRLSHYARRFQAIADYQYGPGTGKILFPSGIKVRGKYPRNLNIFYDKKQLATFRTAEGLLSISPEHAQLIVEQSLVKLEFGAEKIVGSSIFAPGVLKADNAILPKDEILIIHADEVIGTATSLVSGVDINKMSSGSVAKVKKKRKV</sequence>
<evidence type="ECO:0000259" key="2">
    <source>
        <dbReference type="Pfam" id="PF14810"/>
    </source>
</evidence>
<gene>
    <name evidence="3" type="ORF">S12H4_21229</name>
</gene>
<dbReference type="EMBL" id="BARW01010885">
    <property type="protein sequence ID" value="GAI81678.1"/>
    <property type="molecule type" value="Genomic_DNA"/>
</dbReference>
<dbReference type="InterPro" id="IPR038250">
    <property type="entry name" value="TGT_C2_sf"/>
</dbReference>
<feature type="non-terminal residue" evidence="3">
    <location>
        <position position="1"/>
    </location>
</feature>
<organism evidence="3">
    <name type="scientific">marine sediment metagenome</name>
    <dbReference type="NCBI Taxonomy" id="412755"/>
    <lineage>
        <taxon>unclassified sequences</taxon>
        <taxon>metagenomes</taxon>
        <taxon>ecological metagenomes</taxon>
    </lineage>
</organism>
<evidence type="ECO:0000259" key="1">
    <source>
        <dbReference type="Pfam" id="PF01472"/>
    </source>
</evidence>
<dbReference type="Pfam" id="PF14810">
    <property type="entry name" value="TGT_C2"/>
    <property type="match status" value="1"/>
</dbReference>
<evidence type="ECO:0000313" key="3">
    <source>
        <dbReference type="EMBL" id="GAI81678.1"/>
    </source>
</evidence>
<dbReference type="SUPFAM" id="SSF88697">
    <property type="entry name" value="PUA domain-like"/>
    <property type="match status" value="1"/>
</dbReference>
<dbReference type="Gene3D" id="3.10.450.90">
    <property type="entry name" value="ArcTGT, C2 domain"/>
    <property type="match status" value="1"/>
</dbReference>
<reference evidence="3" key="1">
    <citation type="journal article" date="2014" name="Front. Microbiol.">
        <title>High frequency of phylogenetically diverse reductive dehalogenase-homologous genes in deep subseafloor sedimentary metagenomes.</title>
        <authorList>
            <person name="Kawai M."/>
            <person name="Futagami T."/>
            <person name="Toyoda A."/>
            <person name="Takaki Y."/>
            <person name="Nishi S."/>
            <person name="Hori S."/>
            <person name="Arai W."/>
            <person name="Tsubouchi T."/>
            <person name="Morono Y."/>
            <person name="Uchiyama I."/>
            <person name="Ito T."/>
            <person name="Fujiyama A."/>
            <person name="Inagaki F."/>
            <person name="Takami H."/>
        </authorList>
    </citation>
    <scope>NUCLEOTIDE SEQUENCE</scope>
    <source>
        <strain evidence="3">Expedition CK06-06</strain>
    </source>
</reference>
<dbReference type="InterPro" id="IPR002478">
    <property type="entry name" value="PUA"/>
</dbReference>
<dbReference type="InterPro" id="IPR036974">
    <property type="entry name" value="PUA_sf"/>
</dbReference>
<proteinExistence type="predicted"/>
<feature type="domain" description="tRNA-guanine transglycosylase patch-forming" evidence="2">
    <location>
        <begin position="14"/>
        <end position="77"/>
    </location>
</feature>
<comment type="caution">
    <text evidence="3">The sequence shown here is derived from an EMBL/GenBank/DDBJ whole genome shotgun (WGS) entry which is preliminary data.</text>
</comment>
<dbReference type="Pfam" id="PF01472">
    <property type="entry name" value="PUA"/>
    <property type="match status" value="1"/>
</dbReference>
<protein>
    <submittedName>
        <fullName evidence="3">Uncharacterized protein</fullName>
    </submittedName>
</protein>
<dbReference type="Gene3D" id="2.30.130.10">
    <property type="entry name" value="PUA domain"/>
    <property type="match status" value="1"/>
</dbReference>
<dbReference type="NCBIfam" id="TIGR00451">
    <property type="entry name" value="unchar_dom_2"/>
    <property type="match status" value="1"/>
</dbReference>
<accession>X1RM08</accession>
<dbReference type="PROSITE" id="PS50890">
    <property type="entry name" value="PUA"/>
    <property type="match status" value="1"/>
</dbReference>
<dbReference type="SUPFAM" id="SSF88802">
    <property type="entry name" value="Pre-PUA domain"/>
    <property type="match status" value="1"/>
</dbReference>
<dbReference type="InterPro" id="IPR029402">
    <property type="entry name" value="TGT_C2"/>
</dbReference>